<protein>
    <recommendedName>
        <fullName evidence="10">SERRATE/Ars2 N-terminal domain-containing protein</fullName>
    </recommendedName>
</protein>
<dbReference type="PANTHER" id="PTHR24270">
    <property type="entry name" value="LOW-DENSITY LIPOPROTEIN RECEPTOR-RELATED"/>
    <property type="match status" value="1"/>
</dbReference>
<feature type="compositionally biased region" description="Basic and acidic residues" evidence="9">
    <location>
        <begin position="215"/>
        <end position="241"/>
    </location>
</feature>
<dbReference type="Pfam" id="PF00057">
    <property type="entry name" value="Ldl_recept_a"/>
    <property type="match status" value="2"/>
</dbReference>
<feature type="disulfide bond" evidence="8">
    <location>
        <begin position="61"/>
        <end position="79"/>
    </location>
</feature>
<evidence type="ECO:0000256" key="3">
    <source>
        <dbReference type="ARBA" id="ARBA00022692"/>
    </source>
</evidence>
<comment type="subcellular location">
    <subcellularLocation>
        <location evidence="2">Endomembrane system</location>
    </subcellularLocation>
    <subcellularLocation>
        <location evidence="1">Membrane</location>
        <topology evidence="1">Single-pass membrane protein</topology>
    </subcellularLocation>
</comment>
<feature type="disulfide bond" evidence="8">
    <location>
        <begin position="111"/>
        <end position="126"/>
    </location>
</feature>
<evidence type="ECO:0000256" key="5">
    <source>
        <dbReference type="ARBA" id="ARBA00022989"/>
    </source>
</evidence>
<organism evidence="11 12">
    <name type="scientific">Iphiclides podalirius</name>
    <name type="common">scarce swallowtail</name>
    <dbReference type="NCBI Taxonomy" id="110791"/>
    <lineage>
        <taxon>Eukaryota</taxon>
        <taxon>Metazoa</taxon>
        <taxon>Ecdysozoa</taxon>
        <taxon>Arthropoda</taxon>
        <taxon>Hexapoda</taxon>
        <taxon>Insecta</taxon>
        <taxon>Pterygota</taxon>
        <taxon>Neoptera</taxon>
        <taxon>Endopterygota</taxon>
        <taxon>Lepidoptera</taxon>
        <taxon>Glossata</taxon>
        <taxon>Ditrysia</taxon>
        <taxon>Papilionoidea</taxon>
        <taxon>Papilionidae</taxon>
        <taxon>Papilioninae</taxon>
        <taxon>Iphiclides</taxon>
    </lineage>
</organism>
<feature type="domain" description="SERRATE/Ars2 N-terminal" evidence="10">
    <location>
        <begin position="347"/>
        <end position="391"/>
    </location>
</feature>
<dbReference type="EMBL" id="OW152814">
    <property type="protein sequence ID" value="CAH2050396.1"/>
    <property type="molecule type" value="Genomic_DNA"/>
</dbReference>
<feature type="disulfide bond" evidence="8">
    <location>
        <begin position="137"/>
        <end position="155"/>
    </location>
</feature>
<keyword evidence="12" id="KW-1185">Reference proteome</keyword>
<evidence type="ECO:0000256" key="6">
    <source>
        <dbReference type="ARBA" id="ARBA00023136"/>
    </source>
</evidence>
<feature type="disulfide bond" evidence="8">
    <location>
        <begin position="130"/>
        <end position="142"/>
    </location>
</feature>
<evidence type="ECO:0000313" key="12">
    <source>
        <dbReference type="Proteomes" id="UP000837857"/>
    </source>
</evidence>
<evidence type="ECO:0000256" key="8">
    <source>
        <dbReference type="PROSITE-ProRule" id="PRU00124"/>
    </source>
</evidence>
<dbReference type="Gene3D" id="4.10.400.10">
    <property type="entry name" value="Low-density Lipoprotein Receptor"/>
    <property type="match status" value="3"/>
</dbReference>
<keyword evidence="4" id="KW-0677">Repeat</keyword>
<evidence type="ECO:0000256" key="2">
    <source>
        <dbReference type="ARBA" id="ARBA00004308"/>
    </source>
</evidence>
<sequence length="416" mass="46678">MLQESSGTSVCRIAIDQNDPTGCGGLCALDTEACQLVDKARGVRVCRLLSQVTCSPQEWRCRNGFCVSADARCDGSIQCYDRSDEMHCDCDLSKQFRCGQSISCFSNTKLCDGVIDCWDGFDEVNCTAECPEDQFTCTNGQCILSTRFCDGLADCGDGSDEPNGCDGACNAHEIRFWLQTPIKTDMADSDDEYDRKRRDKFRGERGAAEGSSYRSGDRREDRNRGREEWSESKPAEMRDSWVGRSRGGRSGPDYRDYRGGASASRGYSPVRGEGPPNKRIRPEWPMEDRRYGGMPHDAYGSYGWGHDHFGPHPAHQGYGQPMPPVPARDAVIPMGPVDGPPTMMSFKAFLAAQDDSITVDDAIQKYNEYKLEFRRQQLNEFFVAHKDEECLQRFRVDLLDSVKKIINFVQMLKCCV</sequence>
<dbReference type="InterPro" id="IPR021933">
    <property type="entry name" value="SERRATE/Ars2_N"/>
</dbReference>
<feature type="region of interest" description="Disordered" evidence="9">
    <location>
        <begin position="187"/>
        <end position="285"/>
    </location>
</feature>
<feature type="disulfide bond" evidence="8">
    <location>
        <begin position="54"/>
        <end position="66"/>
    </location>
</feature>
<keyword evidence="7 8" id="KW-1015">Disulfide bond</keyword>
<evidence type="ECO:0000256" key="9">
    <source>
        <dbReference type="SAM" id="MobiDB-lite"/>
    </source>
</evidence>
<evidence type="ECO:0000256" key="1">
    <source>
        <dbReference type="ARBA" id="ARBA00004167"/>
    </source>
</evidence>
<dbReference type="SUPFAM" id="SSF57424">
    <property type="entry name" value="LDL receptor-like module"/>
    <property type="match status" value="3"/>
</dbReference>
<feature type="compositionally biased region" description="Basic and acidic residues" evidence="9">
    <location>
        <begin position="193"/>
        <end position="207"/>
    </location>
</feature>
<comment type="caution">
    <text evidence="8">Lacks conserved residue(s) required for the propagation of feature annotation.</text>
</comment>
<evidence type="ECO:0000256" key="4">
    <source>
        <dbReference type="ARBA" id="ARBA00022737"/>
    </source>
</evidence>
<dbReference type="PRINTS" id="PR00261">
    <property type="entry name" value="LDLRECEPTOR"/>
</dbReference>
<dbReference type="PROSITE" id="PS50068">
    <property type="entry name" value="LDLRA_2"/>
    <property type="match status" value="3"/>
</dbReference>
<evidence type="ECO:0000259" key="10">
    <source>
        <dbReference type="Pfam" id="PF12066"/>
    </source>
</evidence>
<dbReference type="InterPro" id="IPR036055">
    <property type="entry name" value="LDL_receptor-like_sf"/>
</dbReference>
<keyword evidence="3" id="KW-0812">Transmembrane</keyword>
<dbReference type="CDD" id="cd00112">
    <property type="entry name" value="LDLa"/>
    <property type="match status" value="3"/>
</dbReference>
<dbReference type="SMART" id="SM00192">
    <property type="entry name" value="LDLa"/>
    <property type="match status" value="3"/>
</dbReference>
<keyword evidence="5" id="KW-1133">Transmembrane helix</keyword>
<evidence type="ECO:0000256" key="7">
    <source>
        <dbReference type="ARBA" id="ARBA00023157"/>
    </source>
</evidence>
<dbReference type="Pfam" id="PF12066">
    <property type="entry name" value="SERRATE_Ars2_N"/>
    <property type="match status" value="1"/>
</dbReference>
<feature type="disulfide bond" evidence="8">
    <location>
        <begin position="73"/>
        <end position="88"/>
    </location>
</feature>
<dbReference type="Proteomes" id="UP000837857">
    <property type="component" value="Chromosome 2"/>
</dbReference>
<reference evidence="11" key="1">
    <citation type="submission" date="2022-03" db="EMBL/GenBank/DDBJ databases">
        <authorList>
            <person name="Martin H S."/>
        </authorList>
    </citation>
    <scope>NUCLEOTIDE SEQUENCE</scope>
</reference>
<dbReference type="InterPro" id="IPR023415">
    <property type="entry name" value="LDLR_class-A_CS"/>
</dbReference>
<proteinExistence type="predicted"/>
<accession>A0ABN8I8A0</accession>
<evidence type="ECO:0000313" key="11">
    <source>
        <dbReference type="EMBL" id="CAH2050396.1"/>
    </source>
</evidence>
<dbReference type="InterPro" id="IPR002172">
    <property type="entry name" value="LDrepeatLR_classA_rpt"/>
</dbReference>
<gene>
    <name evidence="11" type="ORF">IPOD504_LOCUS7427</name>
</gene>
<name>A0ABN8I8A0_9NEOP</name>
<feature type="non-terminal residue" evidence="11">
    <location>
        <position position="416"/>
    </location>
</feature>
<keyword evidence="6" id="KW-0472">Membrane</keyword>
<dbReference type="PROSITE" id="PS01209">
    <property type="entry name" value="LDLRA_1"/>
    <property type="match status" value="1"/>
</dbReference>
<dbReference type="InterPro" id="IPR050685">
    <property type="entry name" value="LDLR"/>
</dbReference>